<dbReference type="InterPro" id="IPR009732">
    <property type="entry name" value="DUF1304"/>
</dbReference>
<organism evidence="2 3">
    <name type="scientific">Parasphingorhabdus flavimaris</name>
    <dbReference type="NCBI Taxonomy" id="266812"/>
    <lineage>
        <taxon>Bacteria</taxon>
        <taxon>Pseudomonadati</taxon>
        <taxon>Pseudomonadota</taxon>
        <taxon>Alphaproteobacteria</taxon>
        <taxon>Sphingomonadales</taxon>
        <taxon>Sphingomonadaceae</taxon>
        <taxon>Parasphingorhabdus</taxon>
    </lineage>
</organism>
<dbReference type="PANTHER" id="PTHR38446">
    <property type="entry name" value="BLL0914 PROTEIN"/>
    <property type="match status" value="1"/>
</dbReference>
<dbReference type="PANTHER" id="PTHR38446:SF1">
    <property type="entry name" value="BLL0914 PROTEIN"/>
    <property type="match status" value="1"/>
</dbReference>
<keyword evidence="1" id="KW-0472">Membrane</keyword>
<dbReference type="EMBL" id="JABWMH010000003">
    <property type="protein sequence ID" value="NVD28672.1"/>
    <property type="molecule type" value="Genomic_DNA"/>
</dbReference>
<dbReference type="Pfam" id="PF06993">
    <property type="entry name" value="DUF1304"/>
    <property type="match status" value="1"/>
</dbReference>
<evidence type="ECO:0000313" key="2">
    <source>
        <dbReference type="EMBL" id="NVD28672.1"/>
    </source>
</evidence>
<comment type="caution">
    <text evidence="2">The sequence shown here is derived from an EMBL/GenBank/DDBJ whole genome shotgun (WGS) entry which is preliminary data.</text>
</comment>
<sequence>MPKLAKIIVAIVAILHLYIAWFGIFAWQGQGPSTFPDLPASLFEPTSAMAANQGVYNLCLAAGLIWSLFIRDSEWQRKVATGFLLFVATAGIFGAARVSSDIALVQAGPAVIALLLLWLPRGKMRRG</sequence>
<feature type="transmembrane region" description="Helical" evidence="1">
    <location>
        <begin position="79"/>
        <end position="96"/>
    </location>
</feature>
<protein>
    <submittedName>
        <fullName evidence="2">DUF1304 domain-containing protein</fullName>
    </submittedName>
</protein>
<dbReference type="RefSeq" id="WP_176280087.1">
    <property type="nucleotide sequence ID" value="NZ_JABWMH010000003.1"/>
</dbReference>
<feature type="transmembrane region" description="Helical" evidence="1">
    <location>
        <begin position="7"/>
        <end position="27"/>
    </location>
</feature>
<name>A0ABX2N4R9_9SPHN</name>
<gene>
    <name evidence="2" type="ORF">HUO14_12295</name>
</gene>
<feature type="transmembrane region" description="Helical" evidence="1">
    <location>
        <begin position="47"/>
        <end position="70"/>
    </location>
</feature>
<proteinExistence type="predicted"/>
<feature type="transmembrane region" description="Helical" evidence="1">
    <location>
        <begin position="102"/>
        <end position="119"/>
    </location>
</feature>
<evidence type="ECO:0000256" key="1">
    <source>
        <dbReference type="SAM" id="Phobius"/>
    </source>
</evidence>
<reference evidence="2 3" key="1">
    <citation type="submission" date="2020-06" db="EMBL/GenBank/DDBJ databases">
        <authorList>
            <person name="Kim S.-J."/>
            <person name="Park S.-J."/>
        </authorList>
    </citation>
    <scope>NUCLEOTIDE SEQUENCE [LARGE SCALE GENOMIC DNA]</scope>
    <source>
        <strain evidence="2 3">SW-151</strain>
    </source>
</reference>
<keyword evidence="1" id="KW-1133">Transmembrane helix</keyword>
<evidence type="ECO:0000313" key="3">
    <source>
        <dbReference type="Proteomes" id="UP000652427"/>
    </source>
</evidence>
<keyword evidence="1" id="KW-0812">Transmembrane</keyword>
<accession>A0ABX2N4R9</accession>
<dbReference type="Proteomes" id="UP000652427">
    <property type="component" value="Unassembled WGS sequence"/>
</dbReference>
<keyword evidence="3" id="KW-1185">Reference proteome</keyword>